<comment type="similarity">
    <text evidence="1">Belongs to the LysR transcriptional regulatory family.</text>
</comment>
<dbReference type="PROSITE" id="PS50931">
    <property type="entry name" value="HTH_LYSR"/>
    <property type="match status" value="1"/>
</dbReference>
<evidence type="ECO:0000256" key="2">
    <source>
        <dbReference type="ARBA" id="ARBA00023015"/>
    </source>
</evidence>
<gene>
    <name evidence="6" type="ORF">METZ01_LOCUS154815</name>
</gene>
<evidence type="ECO:0000259" key="5">
    <source>
        <dbReference type="PROSITE" id="PS50931"/>
    </source>
</evidence>
<evidence type="ECO:0000256" key="3">
    <source>
        <dbReference type="ARBA" id="ARBA00023125"/>
    </source>
</evidence>
<protein>
    <recommendedName>
        <fullName evidence="5">HTH lysR-type domain-containing protein</fullName>
    </recommendedName>
</protein>
<reference evidence="6" key="1">
    <citation type="submission" date="2018-05" db="EMBL/GenBank/DDBJ databases">
        <authorList>
            <person name="Lanie J.A."/>
            <person name="Ng W.-L."/>
            <person name="Kazmierczak K.M."/>
            <person name="Andrzejewski T.M."/>
            <person name="Davidsen T.M."/>
            <person name="Wayne K.J."/>
            <person name="Tettelin H."/>
            <person name="Glass J.I."/>
            <person name="Rusch D."/>
            <person name="Podicherti R."/>
            <person name="Tsui H.-C.T."/>
            <person name="Winkler M.E."/>
        </authorList>
    </citation>
    <scope>NUCLEOTIDE SEQUENCE</scope>
</reference>
<sequence length="307" mass="34643">MDLRQLEMFQAIVESGSFTKAGQRLHVSQSAISRQINLLEEELGVQVLMRSNKRVFLTEAGKTLLKHCYRIFRDIEEAVLAVSQNEMVGRGTLRVGGGMSVCSFLLPQILREYKTLYPNIALTVTTGTSEPTILKIRNNEVDVGVLTLPVESQDLEVTSVFREEMVVVTSQNHPLSKKTEVTPEEIASMPLILFEQGSNTRKIIDQFFEKHDISPQIIMEMENVEIIKPLVDIGLGITIIPYQPIVREVEAGTLHFLRIAGYPLYRELGLVILKMSYQPIPLQRMIKLFTEMIPTLQIHPPNNDATG</sequence>
<evidence type="ECO:0000256" key="4">
    <source>
        <dbReference type="ARBA" id="ARBA00023163"/>
    </source>
</evidence>
<dbReference type="InterPro" id="IPR005119">
    <property type="entry name" value="LysR_subst-bd"/>
</dbReference>
<evidence type="ECO:0000256" key="1">
    <source>
        <dbReference type="ARBA" id="ARBA00009437"/>
    </source>
</evidence>
<dbReference type="Gene3D" id="3.40.190.290">
    <property type="match status" value="1"/>
</dbReference>
<keyword evidence="4" id="KW-0804">Transcription</keyword>
<dbReference type="Gene3D" id="1.10.10.10">
    <property type="entry name" value="Winged helix-like DNA-binding domain superfamily/Winged helix DNA-binding domain"/>
    <property type="match status" value="1"/>
</dbReference>
<feature type="domain" description="HTH lysR-type" evidence="5">
    <location>
        <begin position="1"/>
        <end position="58"/>
    </location>
</feature>
<dbReference type="Pfam" id="PF00126">
    <property type="entry name" value="HTH_1"/>
    <property type="match status" value="1"/>
</dbReference>
<dbReference type="PANTHER" id="PTHR30419">
    <property type="entry name" value="HTH-TYPE TRANSCRIPTIONAL REGULATOR YBHD"/>
    <property type="match status" value="1"/>
</dbReference>
<dbReference type="FunFam" id="1.10.10.10:FF:000001">
    <property type="entry name" value="LysR family transcriptional regulator"/>
    <property type="match status" value="1"/>
</dbReference>
<name>A0A382AL38_9ZZZZ</name>
<dbReference type="PANTHER" id="PTHR30419:SF8">
    <property type="entry name" value="NITROGEN ASSIMILATION TRANSCRIPTIONAL ACTIVATOR-RELATED"/>
    <property type="match status" value="1"/>
</dbReference>
<organism evidence="6">
    <name type="scientific">marine metagenome</name>
    <dbReference type="NCBI Taxonomy" id="408172"/>
    <lineage>
        <taxon>unclassified sequences</taxon>
        <taxon>metagenomes</taxon>
        <taxon>ecological metagenomes</taxon>
    </lineage>
</organism>
<dbReference type="InterPro" id="IPR036388">
    <property type="entry name" value="WH-like_DNA-bd_sf"/>
</dbReference>
<dbReference type="InterPro" id="IPR036390">
    <property type="entry name" value="WH_DNA-bd_sf"/>
</dbReference>
<dbReference type="GO" id="GO:0003700">
    <property type="term" value="F:DNA-binding transcription factor activity"/>
    <property type="evidence" value="ECO:0007669"/>
    <property type="project" value="InterPro"/>
</dbReference>
<dbReference type="CDD" id="cd05466">
    <property type="entry name" value="PBP2_LTTR_substrate"/>
    <property type="match status" value="1"/>
</dbReference>
<evidence type="ECO:0000313" key="6">
    <source>
        <dbReference type="EMBL" id="SVB01961.1"/>
    </source>
</evidence>
<keyword evidence="2" id="KW-0805">Transcription regulation</keyword>
<dbReference type="EMBL" id="UINC01025765">
    <property type="protein sequence ID" value="SVB01961.1"/>
    <property type="molecule type" value="Genomic_DNA"/>
</dbReference>
<dbReference type="InterPro" id="IPR000847">
    <property type="entry name" value="LysR_HTH_N"/>
</dbReference>
<dbReference type="Pfam" id="PF03466">
    <property type="entry name" value="LysR_substrate"/>
    <property type="match status" value="1"/>
</dbReference>
<dbReference type="GO" id="GO:0003677">
    <property type="term" value="F:DNA binding"/>
    <property type="evidence" value="ECO:0007669"/>
    <property type="project" value="UniProtKB-KW"/>
</dbReference>
<dbReference type="SUPFAM" id="SSF46785">
    <property type="entry name" value="Winged helix' DNA-binding domain"/>
    <property type="match status" value="1"/>
</dbReference>
<dbReference type="GO" id="GO:0005829">
    <property type="term" value="C:cytosol"/>
    <property type="evidence" value="ECO:0007669"/>
    <property type="project" value="TreeGrafter"/>
</dbReference>
<dbReference type="InterPro" id="IPR050950">
    <property type="entry name" value="HTH-type_LysR_regulators"/>
</dbReference>
<keyword evidence="3" id="KW-0238">DNA-binding</keyword>
<accession>A0A382AL38</accession>
<proteinExistence type="inferred from homology"/>
<dbReference type="PRINTS" id="PR00039">
    <property type="entry name" value="HTHLYSR"/>
</dbReference>
<dbReference type="SUPFAM" id="SSF53850">
    <property type="entry name" value="Periplasmic binding protein-like II"/>
    <property type="match status" value="1"/>
</dbReference>
<dbReference type="AlphaFoldDB" id="A0A382AL38"/>